<evidence type="ECO:0000313" key="2">
    <source>
        <dbReference type="EMBL" id="KJA19495.1"/>
    </source>
</evidence>
<reference evidence="3" key="1">
    <citation type="submission" date="2014-04" db="EMBL/GenBank/DDBJ databases">
        <title>Evolutionary Origins and Diversification of the Mycorrhizal Mutualists.</title>
        <authorList>
            <consortium name="DOE Joint Genome Institute"/>
            <consortium name="Mycorrhizal Genomics Consortium"/>
            <person name="Kohler A."/>
            <person name="Kuo A."/>
            <person name="Nagy L.G."/>
            <person name="Floudas D."/>
            <person name="Copeland A."/>
            <person name="Barry K.W."/>
            <person name="Cichocki N."/>
            <person name="Veneault-Fourrey C."/>
            <person name="LaButti K."/>
            <person name="Lindquist E.A."/>
            <person name="Lipzen A."/>
            <person name="Lundell T."/>
            <person name="Morin E."/>
            <person name="Murat C."/>
            <person name="Riley R."/>
            <person name="Ohm R."/>
            <person name="Sun H."/>
            <person name="Tunlid A."/>
            <person name="Henrissat B."/>
            <person name="Grigoriev I.V."/>
            <person name="Hibbett D.S."/>
            <person name="Martin F."/>
        </authorList>
    </citation>
    <scope>NUCLEOTIDE SEQUENCE [LARGE SCALE GENOMIC DNA]</scope>
    <source>
        <strain evidence="3">FD-334 SS-4</strain>
    </source>
</reference>
<dbReference type="OrthoDB" id="40334at2759"/>
<dbReference type="Gene3D" id="3.40.30.10">
    <property type="entry name" value="Glutaredoxin"/>
    <property type="match status" value="1"/>
</dbReference>
<proteinExistence type="predicted"/>
<dbReference type="EMBL" id="KN817577">
    <property type="protein sequence ID" value="KJA19495.1"/>
    <property type="molecule type" value="Genomic_DNA"/>
</dbReference>
<dbReference type="SUPFAM" id="SSF52833">
    <property type="entry name" value="Thioredoxin-like"/>
    <property type="match status" value="1"/>
</dbReference>
<sequence>MHSVSGASSLVQISLPSAPTPSTDESVEAFTAPRAAPDPPPSPAPATDARSSTGCCTAGSCAANVDLPGLELPPGEWALPTEAQLRRAAALPLTGADGTSVRFGALFGAHRTAVVFIRHFWCPLCQDYMRTLRARVRPALLARWAQGGADGALVGFVVIGNGAHGMIRKYRKMFALPFAVYTDPTRAVYRALGMGAAGDDGHRHAPRGGVPRGLGAPGAGVSVDGGDAHRTGGYVRHGLVGGIARVVVRALRVGMPVWEKGGDIGQLGGEFVLGPGLTCAFAHRMQTTRGHAPIDDVLAAAGVDLVGVEDSRRTTGDTARTAQMTREEEDAWMAQRARSIAALHARKAARRGTPTPTPGGRGARRTPLSVVGEAHAVGGASDSDGEMYGDEYREEEEETAEAVMSAARWQDSESCYSTGSGGDDGRDFIYMDTSETEDGGSWKDADDAHSVGPMASYLFIR</sequence>
<evidence type="ECO:0000256" key="1">
    <source>
        <dbReference type="SAM" id="MobiDB-lite"/>
    </source>
</evidence>
<dbReference type="AlphaFoldDB" id="A0A0D2PHE1"/>
<evidence type="ECO:0008006" key="4">
    <source>
        <dbReference type="Google" id="ProtNLM"/>
    </source>
</evidence>
<accession>A0A0D2PHE1</accession>
<dbReference type="PANTHER" id="PTHR28630:SF3">
    <property type="entry name" value="PEROXIREDOXIN-LIKE 2C"/>
    <property type="match status" value="1"/>
</dbReference>
<dbReference type="InterPro" id="IPR036249">
    <property type="entry name" value="Thioredoxin-like_sf"/>
</dbReference>
<keyword evidence="3" id="KW-1185">Reference proteome</keyword>
<feature type="compositionally biased region" description="Polar residues" evidence="1">
    <location>
        <begin position="1"/>
        <end position="24"/>
    </location>
</feature>
<name>A0A0D2PHE1_HYPSF</name>
<dbReference type="PANTHER" id="PTHR28630">
    <property type="match status" value="1"/>
</dbReference>
<dbReference type="CDD" id="cd02970">
    <property type="entry name" value="PRX_like2"/>
    <property type="match status" value="1"/>
</dbReference>
<gene>
    <name evidence="2" type="ORF">HYPSUDRAFT_143656</name>
</gene>
<dbReference type="Pfam" id="PF13911">
    <property type="entry name" value="AhpC-TSA_2"/>
    <property type="match status" value="1"/>
</dbReference>
<protein>
    <recommendedName>
        <fullName evidence="4">Thioredoxin domain-containing protein</fullName>
    </recommendedName>
</protein>
<feature type="region of interest" description="Disordered" evidence="1">
    <location>
        <begin position="346"/>
        <end position="366"/>
    </location>
</feature>
<dbReference type="OMA" id="VIAHEQI"/>
<evidence type="ECO:0000313" key="3">
    <source>
        <dbReference type="Proteomes" id="UP000054270"/>
    </source>
</evidence>
<feature type="region of interest" description="Disordered" evidence="1">
    <location>
        <begin position="1"/>
        <end position="51"/>
    </location>
</feature>
<feature type="region of interest" description="Disordered" evidence="1">
    <location>
        <begin position="413"/>
        <end position="447"/>
    </location>
</feature>
<dbReference type="InterPro" id="IPR032801">
    <property type="entry name" value="PXL2A/B/C"/>
</dbReference>
<dbReference type="Proteomes" id="UP000054270">
    <property type="component" value="Unassembled WGS sequence"/>
</dbReference>
<organism evidence="2 3">
    <name type="scientific">Hypholoma sublateritium (strain FD-334 SS-4)</name>
    <dbReference type="NCBI Taxonomy" id="945553"/>
    <lineage>
        <taxon>Eukaryota</taxon>
        <taxon>Fungi</taxon>
        <taxon>Dikarya</taxon>
        <taxon>Basidiomycota</taxon>
        <taxon>Agaricomycotina</taxon>
        <taxon>Agaricomycetes</taxon>
        <taxon>Agaricomycetidae</taxon>
        <taxon>Agaricales</taxon>
        <taxon>Agaricineae</taxon>
        <taxon>Strophariaceae</taxon>
        <taxon>Hypholoma</taxon>
    </lineage>
</organism>